<keyword evidence="4" id="KW-0479">Metal-binding</keyword>
<evidence type="ECO:0000256" key="6">
    <source>
        <dbReference type="ARBA" id="ARBA00023002"/>
    </source>
</evidence>
<dbReference type="NCBIfam" id="TIGR01413">
    <property type="entry name" value="Dyp_perox_fam"/>
    <property type="match status" value="1"/>
</dbReference>
<dbReference type="InterPro" id="IPR006314">
    <property type="entry name" value="Dyp_peroxidase"/>
</dbReference>
<keyword evidence="5" id="KW-0732">Signal</keyword>
<dbReference type="Pfam" id="PF20628">
    <property type="entry name" value="Dyp_perox_C"/>
    <property type="match status" value="1"/>
</dbReference>
<sequence>MASNQQPSGGLDLNNVQGDILLDGLAKRNETFFFFKIKEAKNFCEKLSEAADEITHTLHSTSARENITNNRGNGIVPTVGANIAFSFQGLQKMSSVLDDLPLETQDSSFEAGMKAAAASLQDPMNSETSEPAWESPYSIQDIHGVILVAGSGDKLTGIFGSSLEEVHQVSGKVRPGENKGHEHFGFLDGVSEPAVDGVNPSGTIPPGQDTVPQGVILCGRPGDRIPHPAWMTDGSFLCFRKLKQNVQDWNKFLMDASNQLGTWSGQLGSRLIGRWQSGCPVMSSPHFDDKNIAANPNRVNNFEFDKDQFECPLGAHIRKMNPREDIGRSAVNQFRVLRRGIPYGEEVDEDPSGERGLLFVCYQSNIDFGFAFLQQSWANNPNFSQPGSGLDAVMGQSNSKKTVDMKGLFPQDAERPLALSGINRFVVPKGGEYFFTPSMSALRTTLSNVK</sequence>
<comment type="cofactor">
    <cofactor evidence="1">
        <name>heme b</name>
        <dbReference type="ChEBI" id="CHEBI:60344"/>
    </cofactor>
</comment>
<evidence type="ECO:0000256" key="1">
    <source>
        <dbReference type="ARBA" id="ARBA00001970"/>
    </source>
</evidence>
<dbReference type="InterPro" id="IPR049509">
    <property type="entry name" value="DyP_N"/>
</dbReference>
<dbReference type="AlphaFoldDB" id="A0AAN7W8R7"/>
<keyword evidence="2" id="KW-0575">Peroxidase</keyword>
<dbReference type="SUPFAM" id="SSF54909">
    <property type="entry name" value="Dimeric alpha+beta barrel"/>
    <property type="match status" value="1"/>
</dbReference>
<evidence type="ECO:0000256" key="4">
    <source>
        <dbReference type="ARBA" id="ARBA00022723"/>
    </source>
</evidence>
<comment type="similarity">
    <text evidence="8">Belongs to the DyP-type peroxidase family.</text>
</comment>
<dbReference type="PANTHER" id="PTHR30521:SF4">
    <property type="entry name" value="DEFERROCHELATASE"/>
    <property type="match status" value="1"/>
</dbReference>
<feature type="domain" description="Dyp-type peroxidase C-terminal" evidence="9">
    <location>
        <begin position="299"/>
        <end position="378"/>
    </location>
</feature>
<dbReference type="PANTHER" id="PTHR30521">
    <property type="entry name" value="DEFERROCHELATASE/PEROXIDASE"/>
    <property type="match status" value="1"/>
</dbReference>
<dbReference type="Proteomes" id="UP001310594">
    <property type="component" value="Unassembled WGS sequence"/>
</dbReference>
<evidence type="ECO:0000259" key="10">
    <source>
        <dbReference type="Pfam" id="PF21105"/>
    </source>
</evidence>
<dbReference type="Pfam" id="PF21105">
    <property type="entry name" value="DyP_N"/>
    <property type="match status" value="1"/>
</dbReference>
<dbReference type="InterPro" id="IPR011008">
    <property type="entry name" value="Dimeric_a/b-barrel"/>
</dbReference>
<accession>A0AAN7W8R7</accession>
<dbReference type="EMBL" id="JAVRQU010000006">
    <property type="protein sequence ID" value="KAK5701795.1"/>
    <property type="molecule type" value="Genomic_DNA"/>
</dbReference>
<evidence type="ECO:0000313" key="11">
    <source>
        <dbReference type="EMBL" id="KAK5701795.1"/>
    </source>
</evidence>
<proteinExistence type="inferred from homology"/>
<dbReference type="InterPro" id="IPR048328">
    <property type="entry name" value="Dyp_perox_C"/>
</dbReference>
<dbReference type="GO" id="GO:0046872">
    <property type="term" value="F:metal ion binding"/>
    <property type="evidence" value="ECO:0007669"/>
    <property type="project" value="UniProtKB-KW"/>
</dbReference>
<reference evidence="11" key="1">
    <citation type="submission" date="2023-08" db="EMBL/GenBank/DDBJ databases">
        <title>Black Yeasts Isolated from many extreme environments.</title>
        <authorList>
            <person name="Coleine C."/>
            <person name="Stajich J.E."/>
            <person name="Selbmann L."/>
        </authorList>
    </citation>
    <scope>NUCLEOTIDE SEQUENCE</scope>
    <source>
        <strain evidence="11">CCFEE 5810</strain>
    </source>
</reference>
<feature type="domain" description="DyP dimeric alpha+beta barrel" evidence="10">
    <location>
        <begin position="15"/>
        <end position="175"/>
    </location>
</feature>
<protein>
    <recommendedName>
        <fullName evidence="13">Dyp-type peroxidase</fullName>
    </recommendedName>
</protein>
<evidence type="ECO:0000313" key="12">
    <source>
        <dbReference type="Proteomes" id="UP001310594"/>
    </source>
</evidence>
<evidence type="ECO:0000259" key="9">
    <source>
        <dbReference type="Pfam" id="PF20628"/>
    </source>
</evidence>
<dbReference type="GO" id="GO:0020037">
    <property type="term" value="F:heme binding"/>
    <property type="evidence" value="ECO:0007669"/>
    <property type="project" value="InterPro"/>
</dbReference>
<organism evidence="11 12">
    <name type="scientific">Elasticomyces elasticus</name>
    <dbReference type="NCBI Taxonomy" id="574655"/>
    <lineage>
        <taxon>Eukaryota</taxon>
        <taxon>Fungi</taxon>
        <taxon>Dikarya</taxon>
        <taxon>Ascomycota</taxon>
        <taxon>Pezizomycotina</taxon>
        <taxon>Dothideomycetes</taxon>
        <taxon>Dothideomycetidae</taxon>
        <taxon>Mycosphaerellales</taxon>
        <taxon>Teratosphaeriaceae</taxon>
        <taxon>Elasticomyces</taxon>
    </lineage>
</organism>
<evidence type="ECO:0008006" key="13">
    <source>
        <dbReference type="Google" id="ProtNLM"/>
    </source>
</evidence>
<evidence type="ECO:0000256" key="7">
    <source>
        <dbReference type="ARBA" id="ARBA00023004"/>
    </source>
</evidence>
<keyword evidence="3" id="KW-0349">Heme</keyword>
<comment type="caution">
    <text evidence="11">The sequence shown here is derived from an EMBL/GenBank/DDBJ whole genome shotgun (WGS) entry which is preliminary data.</text>
</comment>
<gene>
    <name evidence="11" type="ORF">LTR97_004613</name>
</gene>
<evidence type="ECO:0000256" key="2">
    <source>
        <dbReference type="ARBA" id="ARBA00022559"/>
    </source>
</evidence>
<keyword evidence="7" id="KW-0408">Iron</keyword>
<dbReference type="GO" id="GO:0005829">
    <property type="term" value="C:cytosol"/>
    <property type="evidence" value="ECO:0007669"/>
    <property type="project" value="TreeGrafter"/>
</dbReference>
<dbReference type="PROSITE" id="PS51404">
    <property type="entry name" value="DYP_PEROXIDASE"/>
    <property type="match status" value="1"/>
</dbReference>
<name>A0AAN7W8R7_9PEZI</name>
<evidence type="ECO:0000256" key="3">
    <source>
        <dbReference type="ARBA" id="ARBA00022617"/>
    </source>
</evidence>
<evidence type="ECO:0000256" key="8">
    <source>
        <dbReference type="ARBA" id="ARBA00025737"/>
    </source>
</evidence>
<keyword evidence="6" id="KW-0560">Oxidoreductase</keyword>
<evidence type="ECO:0000256" key="5">
    <source>
        <dbReference type="ARBA" id="ARBA00022729"/>
    </source>
</evidence>
<dbReference type="GO" id="GO:0004601">
    <property type="term" value="F:peroxidase activity"/>
    <property type="evidence" value="ECO:0007669"/>
    <property type="project" value="UniProtKB-KW"/>
</dbReference>